<evidence type="ECO:0000313" key="3">
    <source>
        <dbReference type="Proteomes" id="UP001174936"/>
    </source>
</evidence>
<name>A0AA40CX67_9PEZI</name>
<protein>
    <submittedName>
        <fullName evidence="2">Heterokaryon incompatibility protein-domain-containing protein</fullName>
    </submittedName>
</protein>
<feature type="domain" description="Heterokaryon incompatibility" evidence="1">
    <location>
        <begin position="46"/>
        <end position="131"/>
    </location>
</feature>
<sequence>MGSSYSYQPLSAASEIRILELDSADAPSAPLHASLAHEPLDQITPYEALSYTWGADVFPHQLHIGPESHTINITSNLHSALQHLRPRTGPPRRLWIDALCINQADPDEKSKQIPLMAAIYRDATKVIAWLG</sequence>
<accession>A0AA40CX67</accession>
<keyword evidence="3" id="KW-1185">Reference proteome</keyword>
<dbReference type="AlphaFoldDB" id="A0AA40CX67"/>
<reference evidence="2" key="1">
    <citation type="submission" date="2023-06" db="EMBL/GenBank/DDBJ databases">
        <title>Genome-scale phylogeny and comparative genomics of the fungal order Sordariales.</title>
        <authorList>
            <consortium name="Lawrence Berkeley National Laboratory"/>
            <person name="Hensen N."/>
            <person name="Bonometti L."/>
            <person name="Westerberg I."/>
            <person name="Brannstrom I.O."/>
            <person name="Guillou S."/>
            <person name="Cros-Aarteil S."/>
            <person name="Calhoun S."/>
            <person name="Haridas S."/>
            <person name="Kuo A."/>
            <person name="Mondo S."/>
            <person name="Pangilinan J."/>
            <person name="Riley R."/>
            <person name="Labutti K."/>
            <person name="Andreopoulos B."/>
            <person name="Lipzen A."/>
            <person name="Chen C."/>
            <person name="Yanf M."/>
            <person name="Daum C."/>
            <person name="Ng V."/>
            <person name="Clum A."/>
            <person name="Steindorff A."/>
            <person name="Ohm R."/>
            <person name="Martin F."/>
            <person name="Silar P."/>
            <person name="Natvig D."/>
            <person name="Lalanne C."/>
            <person name="Gautier V."/>
            <person name="Ament-Velasquez S.L."/>
            <person name="Kruys A."/>
            <person name="Hutchinson M.I."/>
            <person name="Powell A.J."/>
            <person name="Barry K."/>
            <person name="Miller A.N."/>
            <person name="Grigoriev I.V."/>
            <person name="Debuchy R."/>
            <person name="Gladieux P."/>
            <person name="Thoren M.H."/>
            <person name="Johannesson H."/>
        </authorList>
    </citation>
    <scope>NUCLEOTIDE SEQUENCE</scope>
    <source>
        <strain evidence="2">SMH2532-1</strain>
    </source>
</reference>
<dbReference type="Pfam" id="PF06985">
    <property type="entry name" value="HET"/>
    <property type="match status" value="1"/>
</dbReference>
<evidence type="ECO:0000313" key="2">
    <source>
        <dbReference type="EMBL" id="KAK0654860.1"/>
    </source>
</evidence>
<comment type="caution">
    <text evidence="2">The sequence shown here is derived from an EMBL/GenBank/DDBJ whole genome shotgun (WGS) entry which is preliminary data.</text>
</comment>
<feature type="non-terminal residue" evidence="2">
    <location>
        <position position="131"/>
    </location>
</feature>
<dbReference type="EMBL" id="JAULSV010000001">
    <property type="protein sequence ID" value="KAK0654860.1"/>
    <property type="molecule type" value="Genomic_DNA"/>
</dbReference>
<evidence type="ECO:0000259" key="1">
    <source>
        <dbReference type="Pfam" id="PF06985"/>
    </source>
</evidence>
<dbReference type="Proteomes" id="UP001174936">
    <property type="component" value="Unassembled WGS sequence"/>
</dbReference>
<dbReference type="PANTHER" id="PTHR24148:SF80">
    <property type="entry name" value="HETEROKARYON INCOMPATIBILITY DOMAIN-CONTAINING PROTEIN"/>
    <property type="match status" value="1"/>
</dbReference>
<dbReference type="InterPro" id="IPR010730">
    <property type="entry name" value="HET"/>
</dbReference>
<dbReference type="InterPro" id="IPR052895">
    <property type="entry name" value="HetReg/Transcr_Mod"/>
</dbReference>
<proteinExistence type="predicted"/>
<gene>
    <name evidence="2" type="ORF">B0T16DRAFT_319161</name>
</gene>
<dbReference type="PANTHER" id="PTHR24148">
    <property type="entry name" value="ANKYRIN REPEAT DOMAIN-CONTAINING PROTEIN 39 HOMOLOG-RELATED"/>
    <property type="match status" value="1"/>
</dbReference>
<organism evidence="2 3">
    <name type="scientific">Cercophora newfieldiana</name>
    <dbReference type="NCBI Taxonomy" id="92897"/>
    <lineage>
        <taxon>Eukaryota</taxon>
        <taxon>Fungi</taxon>
        <taxon>Dikarya</taxon>
        <taxon>Ascomycota</taxon>
        <taxon>Pezizomycotina</taxon>
        <taxon>Sordariomycetes</taxon>
        <taxon>Sordariomycetidae</taxon>
        <taxon>Sordariales</taxon>
        <taxon>Lasiosphaeriaceae</taxon>
        <taxon>Cercophora</taxon>
    </lineage>
</organism>